<evidence type="ECO:0000313" key="2">
    <source>
        <dbReference type="Proteomes" id="UP000044602"/>
    </source>
</evidence>
<keyword evidence="2" id="KW-1185">Reference proteome</keyword>
<dbReference type="Proteomes" id="UP000044602">
    <property type="component" value="Unassembled WGS sequence"/>
</dbReference>
<reference evidence="1 2" key="1">
    <citation type="submission" date="2015-05" db="EMBL/GenBank/DDBJ databases">
        <authorList>
            <person name="Wang D.B."/>
            <person name="Wang M."/>
        </authorList>
    </citation>
    <scope>NUCLEOTIDE SEQUENCE [LARGE SCALE GENOMIC DNA]</scope>
    <source>
        <strain evidence="1">VL1</strain>
    </source>
</reference>
<proteinExistence type="predicted"/>
<sequence>MGRQSSKGISKQNCTIDESGTCSFSGIKHHLQSNGSPAPQAASSATSTELAPVVASVPPPPPPPPLALAFSRFFSRIFSHGLSLTSPSAPPAPALPPSTSLAQRTQSAWRVFHMSPFHVRQTLRPIHDSRISPSRAASAAMMVPLTWNGTVPTAMMALTALWPNWGLVEDVRRAGLGEGRREDGDVRHGARRELEQLVRRQRRQGALRGLGGGPGRREHDGRELGAVRGHGGLVLDVLLELGRVVLLVARRRAEAEVAELGNHVFRVVAEGRRQGARQGGELGAGLAHLAALEERLENVVAGLGDEHGHGRQDAVDGGDEVVLAEAVEGAQGRVRGNVVADVGGHARGEEVLVQRAEQLAGGVRQQRLEDARADGVVDHAVDKVGRLRVAVGERHGRPRQQAVQERLLVGRRRLGLVRLVVQRNVELEQELQQRVAGRVLDEDAERRKVHARRGVLDDLPRRHGEGRRHGAELFRRFVGVASVASAGRAHNEEHAQRVRRETVRQEIAQVLLKLVQRHEDQVLHGVFRFRAGGRLALLLPARRVDDKRRGAAELLRHDGGALQEQGLAAVAREAVLDEAEEVAGKGAKDVLLLRRRAQQDEPLHEPRQRLRARELELLADGLAVHALQEHVALLVGRELVELEHLVGALEVLLLLVVEHAEELPLGPPPVGARAEGVVGVVVVGVWVSVGALRGAGAVGVGIVPVVLALVVRGAAPLRLAVRLGAGVLGRFALRLALVAELLAFGARLAHCENGLAA</sequence>
<dbReference type="AlphaFoldDB" id="A0A0G4M494"/>
<dbReference type="EMBL" id="CVQH01021007">
    <property type="protein sequence ID" value="CRK29106.1"/>
    <property type="molecule type" value="Genomic_DNA"/>
</dbReference>
<organism evidence="1 2">
    <name type="scientific">Verticillium longisporum</name>
    <name type="common">Verticillium dahliae var. longisporum</name>
    <dbReference type="NCBI Taxonomy" id="100787"/>
    <lineage>
        <taxon>Eukaryota</taxon>
        <taxon>Fungi</taxon>
        <taxon>Dikarya</taxon>
        <taxon>Ascomycota</taxon>
        <taxon>Pezizomycotina</taxon>
        <taxon>Sordariomycetes</taxon>
        <taxon>Hypocreomycetidae</taxon>
        <taxon>Glomerellales</taxon>
        <taxon>Plectosphaerellaceae</taxon>
        <taxon>Verticillium</taxon>
    </lineage>
</organism>
<protein>
    <submittedName>
        <fullName evidence="1">Uncharacterized protein</fullName>
    </submittedName>
</protein>
<evidence type="ECO:0000313" key="1">
    <source>
        <dbReference type="EMBL" id="CRK29106.1"/>
    </source>
</evidence>
<gene>
    <name evidence="1" type="ORF">BN1708_015460</name>
</gene>
<name>A0A0G4M494_VERLO</name>
<accession>A0A0G4M494</accession>